<dbReference type="RefSeq" id="WP_197642059.1">
    <property type="nucleotide sequence ID" value="NZ_JAEACP010000003.1"/>
</dbReference>
<dbReference type="Proteomes" id="UP001595445">
    <property type="component" value="Unassembled WGS sequence"/>
</dbReference>
<protein>
    <submittedName>
        <fullName evidence="1">Uncharacterized protein</fullName>
    </submittedName>
</protein>
<name>A0ABV7DZH4_9RHOB</name>
<accession>A0ABV7DZH4</accession>
<gene>
    <name evidence="1" type="ORF">ACFOD6_17575</name>
</gene>
<keyword evidence="2" id="KW-1185">Reference proteome</keyword>
<proteinExistence type="predicted"/>
<sequence>MRKYRDAFVGPPLHPRFASNNGEIVRTAIRIVHPSHKDAVAALRAFLEFAPRMEYIWTGRSNPRQRLARVPGCI</sequence>
<dbReference type="EMBL" id="JBHRSM010000026">
    <property type="protein sequence ID" value="MFC3087863.1"/>
    <property type="molecule type" value="Genomic_DNA"/>
</dbReference>
<reference evidence="2" key="1">
    <citation type="journal article" date="2019" name="Int. J. Syst. Evol. Microbiol.">
        <title>The Global Catalogue of Microorganisms (GCM) 10K type strain sequencing project: providing services to taxonomists for standard genome sequencing and annotation.</title>
        <authorList>
            <consortium name="The Broad Institute Genomics Platform"/>
            <consortium name="The Broad Institute Genome Sequencing Center for Infectious Disease"/>
            <person name="Wu L."/>
            <person name="Ma J."/>
        </authorList>
    </citation>
    <scope>NUCLEOTIDE SEQUENCE [LARGE SCALE GENOMIC DNA]</scope>
    <source>
        <strain evidence="2">KCTC 62102</strain>
    </source>
</reference>
<comment type="caution">
    <text evidence="1">The sequence shown here is derived from an EMBL/GenBank/DDBJ whole genome shotgun (WGS) entry which is preliminary data.</text>
</comment>
<evidence type="ECO:0000313" key="2">
    <source>
        <dbReference type="Proteomes" id="UP001595445"/>
    </source>
</evidence>
<organism evidence="1 2">
    <name type="scientific">Tabrizicola soli</name>
    <dbReference type="NCBI Taxonomy" id="2185115"/>
    <lineage>
        <taxon>Bacteria</taxon>
        <taxon>Pseudomonadati</taxon>
        <taxon>Pseudomonadota</taxon>
        <taxon>Alphaproteobacteria</taxon>
        <taxon>Rhodobacterales</taxon>
        <taxon>Paracoccaceae</taxon>
        <taxon>Tabrizicola</taxon>
    </lineage>
</organism>
<evidence type="ECO:0000313" key="1">
    <source>
        <dbReference type="EMBL" id="MFC3087863.1"/>
    </source>
</evidence>